<protein>
    <submittedName>
        <fullName evidence="2">Uncharacterized protein</fullName>
    </submittedName>
</protein>
<feature type="signal peptide" evidence="1">
    <location>
        <begin position="1"/>
        <end position="27"/>
    </location>
</feature>
<dbReference type="AlphaFoldDB" id="A0A6N1VCT2"/>
<evidence type="ECO:0000313" key="3">
    <source>
        <dbReference type="Proteomes" id="UP000509367"/>
    </source>
</evidence>
<dbReference type="KEGG" id="orm:HTY61_09740"/>
<dbReference type="EMBL" id="CP054836">
    <property type="protein sequence ID" value="QKV18710.1"/>
    <property type="molecule type" value="Genomic_DNA"/>
</dbReference>
<gene>
    <name evidence="2" type="ORF">HTY61_09740</name>
</gene>
<evidence type="ECO:0000256" key="1">
    <source>
        <dbReference type="SAM" id="SignalP"/>
    </source>
</evidence>
<accession>A0A6N1VCT2</accession>
<sequence length="842" mass="90188">MVNRMMRAARFLALFAILFLAAEPAHADPISAAVSAVSSFIGGVGSFFAGLGAVGKIAVQIGLNLLGSVVTRALAGKGKQQPAAGVRLDVQYGEFVDRQIALGLCGVAGDDCYTHTYGSGNSHIQKVYLLSDYPCTSLERIAWNGEWKSLGANDPVKGRKIQGIEGDAWVKFHDGMPGQTADAGLVSTGSALDRWTNDHIGEGCAYVVVTIRYDREKLAQFPSLFFEFKGAPLYDRRKDSTAGGSGPQRADDITTHEYSENPIVMAENYERGFSVNGDMFCGKGMTDDELPFAEWVAGMNVCDEIVDGQPRYRCGLILSAGPDTPHSANLEAILQSCAATMGSDGVREYPLMAVVEPLTFTIRQSDAVAGTTQIYRRLGPLRAAVNEVSGNYPDRDAIWSPRAYGLRQSAVARANHGVRKHASLDFMMVPWAGQVDRLADIYLREQEFEALVTITLPPAFQTILPGDWGTYTRNDGTEHVMMAVQVETQDLESGLPGAVTITLRERGEEMFQPLDPNAPVVLPVPIPTPEYVSAVPNFNVVAVQATGPDGVIVPAIRASWTPIDDVTVQTVDIEYRVAGDTAITMTRSVPATASVVLLFEGVIGDTDYEVRADLTADPDRPTLPTEWKPVTTVSAVYPVSVGLEQVQGDLRGILERHSLLFEQLRRDVELLAADTAIGAGRLVEQTAVVKRTDRSLAAAIQTLEATATQTAANAEAITQINANVGDITAQGLFGINATVDGSESSVTIDLLGRVQTSDSFQQAGLSIYVDENGSKLLLNADQTVITKDGATASPFAFDPGTGELIGRFARFQEAVAEGFETPSGKARFGILAPGVEGVEITT</sequence>
<dbReference type="RefSeq" id="WP_175276603.1">
    <property type="nucleotide sequence ID" value="NZ_CP054836.1"/>
</dbReference>
<name>A0A6N1VCT2_9HYPH</name>
<evidence type="ECO:0000313" key="2">
    <source>
        <dbReference type="EMBL" id="QKV18710.1"/>
    </source>
</evidence>
<organism evidence="2 3">
    <name type="scientific">Oricola thermophila</name>
    <dbReference type="NCBI Taxonomy" id="2742145"/>
    <lineage>
        <taxon>Bacteria</taxon>
        <taxon>Pseudomonadati</taxon>
        <taxon>Pseudomonadota</taxon>
        <taxon>Alphaproteobacteria</taxon>
        <taxon>Hyphomicrobiales</taxon>
        <taxon>Ahrensiaceae</taxon>
        <taxon>Oricola</taxon>
    </lineage>
</organism>
<keyword evidence="3" id="KW-1185">Reference proteome</keyword>
<dbReference type="Proteomes" id="UP000509367">
    <property type="component" value="Chromosome"/>
</dbReference>
<proteinExistence type="predicted"/>
<keyword evidence="1" id="KW-0732">Signal</keyword>
<reference evidence="2 3" key="1">
    <citation type="submission" date="2020-06" db="EMBL/GenBank/DDBJ databases">
        <title>Oricola thermophila sp. nov. isolated from a tidal sediments.</title>
        <authorList>
            <person name="Kwon K.K."/>
            <person name="Yang S.-H."/>
            <person name="Park M.-J."/>
        </authorList>
    </citation>
    <scope>NUCLEOTIDE SEQUENCE [LARGE SCALE GENOMIC DNA]</scope>
    <source>
        <strain evidence="2 3">MEBiC13590</strain>
    </source>
</reference>
<feature type="chain" id="PRO_5026952965" evidence="1">
    <location>
        <begin position="28"/>
        <end position="842"/>
    </location>
</feature>